<evidence type="ECO:0000259" key="9">
    <source>
        <dbReference type="PROSITE" id="PS01124"/>
    </source>
</evidence>
<dbReference type="InterPro" id="IPR020449">
    <property type="entry name" value="Tscrpt_reg_AraC-type_HTH"/>
</dbReference>
<dbReference type="InterPro" id="IPR051552">
    <property type="entry name" value="HptR"/>
</dbReference>
<dbReference type="AlphaFoldDB" id="A0A559K795"/>
<organism evidence="11 12">
    <name type="scientific">Paenibacillus cremeus</name>
    <dbReference type="NCBI Taxonomy" id="2163881"/>
    <lineage>
        <taxon>Bacteria</taxon>
        <taxon>Bacillati</taxon>
        <taxon>Bacillota</taxon>
        <taxon>Bacilli</taxon>
        <taxon>Bacillales</taxon>
        <taxon>Paenibacillaceae</taxon>
        <taxon>Paenibacillus</taxon>
    </lineage>
</organism>
<protein>
    <submittedName>
        <fullName evidence="11">Response regulator</fullName>
    </submittedName>
</protein>
<comment type="subcellular location">
    <subcellularLocation>
        <location evidence="1">Cytoplasm</location>
    </subcellularLocation>
</comment>
<keyword evidence="5" id="KW-0805">Transcription regulation</keyword>
<evidence type="ECO:0000259" key="10">
    <source>
        <dbReference type="PROSITE" id="PS50110"/>
    </source>
</evidence>
<keyword evidence="2" id="KW-0963">Cytoplasm</keyword>
<reference evidence="11 12" key="1">
    <citation type="submission" date="2019-07" db="EMBL/GenBank/DDBJ databases">
        <authorList>
            <person name="Kim J."/>
        </authorList>
    </citation>
    <scope>NUCLEOTIDE SEQUENCE [LARGE SCALE GENOMIC DNA]</scope>
    <source>
        <strain evidence="11 12">JC52</strain>
    </source>
</reference>
<comment type="caution">
    <text evidence="11">The sequence shown here is derived from an EMBL/GenBank/DDBJ whole genome shotgun (WGS) entry which is preliminary data.</text>
</comment>
<keyword evidence="3 8" id="KW-0597">Phosphoprotein</keyword>
<proteinExistence type="predicted"/>
<evidence type="ECO:0000256" key="4">
    <source>
        <dbReference type="ARBA" id="ARBA00023012"/>
    </source>
</evidence>
<evidence type="ECO:0000256" key="1">
    <source>
        <dbReference type="ARBA" id="ARBA00004496"/>
    </source>
</evidence>
<dbReference type="PANTHER" id="PTHR42713">
    <property type="entry name" value="HISTIDINE KINASE-RELATED"/>
    <property type="match status" value="1"/>
</dbReference>
<dbReference type="InterPro" id="IPR009057">
    <property type="entry name" value="Homeodomain-like_sf"/>
</dbReference>
<keyword evidence="12" id="KW-1185">Reference proteome</keyword>
<dbReference type="GO" id="GO:0043565">
    <property type="term" value="F:sequence-specific DNA binding"/>
    <property type="evidence" value="ECO:0007669"/>
    <property type="project" value="InterPro"/>
</dbReference>
<dbReference type="Gene3D" id="3.40.50.2300">
    <property type="match status" value="1"/>
</dbReference>
<evidence type="ECO:0000256" key="8">
    <source>
        <dbReference type="PROSITE-ProRule" id="PRU00169"/>
    </source>
</evidence>
<dbReference type="InterPro" id="IPR011006">
    <property type="entry name" value="CheY-like_superfamily"/>
</dbReference>
<evidence type="ECO:0000313" key="11">
    <source>
        <dbReference type="EMBL" id="TVY07999.1"/>
    </source>
</evidence>
<dbReference type="PROSITE" id="PS50110">
    <property type="entry name" value="RESPONSE_REGULATORY"/>
    <property type="match status" value="1"/>
</dbReference>
<dbReference type="SMART" id="SM00448">
    <property type="entry name" value="REC"/>
    <property type="match status" value="1"/>
</dbReference>
<evidence type="ECO:0000313" key="12">
    <source>
        <dbReference type="Proteomes" id="UP000317036"/>
    </source>
</evidence>
<keyword evidence="7" id="KW-0804">Transcription</keyword>
<dbReference type="RefSeq" id="WP_144850703.1">
    <property type="nucleotide sequence ID" value="NZ_VNJI01000029.1"/>
</dbReference>
<dbReference type="SMART" id="SM00342">
    <property type="entry name" value="HTH_ARAC"/>
    <property type="match status" value="1"/>
</dbReference>
<dbReference type="Gene3D" id="1.10.10.60">
    <property type="entry name" value="Homeodomain-like"/>
    <property type="match status" value="2"/>
</dbReference>
<dbReference type="InterPro" id="IPR018060">
    <property type="entry name" value="HTH_AraC"/>
</dbReference>
<dbReference type="SUPFAM" id="SSF52172">
    <property type="entry name" value="CheY-like"/>
    <property type="match status" value="1"/>
</dbReference>
<evidence type="ECO:0000256" key="3">
    <source>
        <dbReference type="ARBA" id="ARBA00022553"/>
    </source>
</evidence>
<accession>A0A559K795</accession>
<feature type="domain" description="HTH araC/xylS-type" evidence="9">
    <location>
        <begin position="149"/>
        <end position="250"/>
    </location>
</feature>
<feature type="modified residue" description="4-aspartylphosphate" evidence="8">
    <location>
        <position position="55"/>
    </location>
</feature>
<dbReference type="GO" id="GO:0000160">
    <property type="term" value="P:phosphorelay signal transduction system"/>
    <property type="evidence" value="ECO:0007669"/>
    <property type="project" value="UniProtKB-KW"/>
</dbReference>
<evidence type="ECO:0000256" key="2">
    <source>
        <dbReference type="ARBA" id="ARBA00022490"/>
    </source>
</evidence>
<evidence type="ECO:0000256" key="6">
    <source>
        <dbReference type="ARBA" id="ARBA00023125"/>
    </source>
</evidence>
<dbReference type="PROSITE" id="PS01124">
    <property type="entry name" value="HTH_ARAC_FAMILY_2"/>
    <property type="match status" value="1"/>
</dbReference>
<evidence type="ECO:0000256" key="7">
    <source>
        <dbReference type="ARBA" id="ARBA00023163"/>
    </source>
</evidence>
<dbReference type="CDD" id="cd17536">
    <property type="entry name" value="REC_YesN-like"/>
    <property type="match status" value="1"/>
</dbReference>
<evidence type="ECO:0000256" key="5">
    <source>
        <dbReference type="ARBA" id="ARBA00023015"/>
    </source>
</evidence>
<dbReference type="GO" id="GO:0003700">
    <property type="term" value="F:DNA-binding transcription factor activity"/>
    <property type="evidence" value="ECO:0007669"/>
    <property type="project" value="InterPro"/>
</dbReference>
<dbReference type="PANTHER" id="PTHR42713:SF3">
    <property type="entry name" value="TRANSCRIPTIONAL REGULATORY PROTEIN HPTR"/>
    <property type="match status" value="1"/>
</dbReference>
<dbReference type="GO" id="GO:0005737">
    <property type="term" value="C:cytoplasm"/>
    <property type="evidence" value="ECO:0007669"/>
    <property type="project" value="UniProtKB-SubCell"/>
</dbReference>
<name>A0A559K795_9BACL</name>
<keyword evidence="4" id="KW-0902">Two-component regulatory system</keyword>
<dbReference type="SUPFAM" id="SSF46689">
    <property type="entry name" value="Homeodomain-like"/>
    <property type="match status" value="2"/>
</dbReference>
<dbReference type="OrthoDB" id="159632at2"/>
<feature type="domain" description="Response regulatory" evidence="10">
    <location>
        <begin position="3"/>
        <end position="120"/>
    </location>
</feature>
<keyword evidence="6" id="KW-0238">DNA-binding</keyword>
<dbReference type="PRINTS" id="PR00032">
    <property type="entry name" value="HTHARAC"/>
</dbReference>
<dbReference type="Proteomes" id="UP000317036">
    <property type="component" value="Unassembled WGS sequence"/>
</dbReference>
<dbReference type="Pfam" id="PF00072">
    <property type="entry name" value="Response_reg"/>
    <property type="match status" value="1"/>
</dbReference>
<sequence length="261" mass="30414">MYKLLIVDDEEEVRRGISDYFPWHEIGFEIVHQADNGKAALEYIVNHPVDAVLCDVQMPIMTGIALAENIRALNRQLKVVFLSAYRQFEYAQKALEFGVKNYIVKPVKYTELVHVFNQIKEELDKEYAKPALELQASIQKPPEPISHHDKIILVVKRYIQDHYKDVTLESAAGQAHMNPHYFSKFFKGKTGQNFYDYVIEVRMKKAAELLEDINLKTYDVSEQVGYTNPKNFSRVFRSYYNLTPTQYRNKQSGLDLSEHDL</sequence>
<dbReference type="Pfam" id="PF12833">
    <property type="entry name" value="HTH_18"/>
    <property type="match status" value="1"/>
</dbReference>
<dbReference type="InterPro" id="IPR001789">
    <property type="entry name" value="Sig_transdc_resp-reg_receiver"/>
</dbReference>
<gene>
    <name evidence="11" type="ORF">FPZ49_21360</name>
</gene>
<dbReference type="EMBL" id="VNJI01000029">
    <property type="protein sequence ID" value="TVY07999.1"/>
    <property type="molecule type" value="Genomic_DNA"/>
</dbReference>